<evidence type="ECO:0000313" key="3">
    <source>
        <dbReference type="Proteomes" id="UP000281553"/>
    </source>
</evidence>
<dbReference type="GO" id="GO:0005634">
    <property type="term" value="C:nucleus"/>
    <property type="evidence" value="ECO:0007669"/>
    <property type="project" value="InterPro"/>
</dbReference>
<proteinExistence type="predicted"/>
<gene>
    <name evidence="2" type="ORF">DILT_LOCUS9017</name>
</gene>
<dbReference type="EMBL" id="UYRU01055795">
    <property type="protein sequence ID" value="VDN13186.1"/>
    <property type="molecule type" value="Genomic_DNA"/>
</dbReference>
<organism evidence="2 3">
    <name type="scientific">Dibothriocephalus latus</name>
    <name type="common">Fish tapeworm</name>
    <name type="synonym">Diphyllobothrium latum</name>
    <dbReference type="NCBI Taxonomy" id="60516"/>
    <lineage>
        <taxon>Eukaryota</taxon>
        <taxon>Metazoa</taxon>
        <taxon>Spiralia</taxon>
        <taxon>Lophotrochozoa</taxon>
        <taxon>Platyhelminthes</taxon>
        <taxon>Cestoda</taxon>
        <taxon>Eucestoda</taxon>
        <taxon>Diphyllobothriidea</taxon>
        <taxon>Diphyllobothriidae</taxon>
        <taxon>Dibothriocephalus</taxon>
    </lineage>
</organism>
<accession>A0A3P7P558</accession>
<name>A0A3P7P558_DIBLA</name>
<dbReference type="PANTHER" id="PTHR13503">
    <property type="entry name" value="NEGATIVE ELONGATION FACTOR COMPLEX MEMBER B"/>
    <property type="match status" value="1"/>
</dbReference>
<feature type="region of interest" description="Disordered" evidence="1">
    <location>
        <begin position="461"/>
        <end position="520"/>
    </location>
</feature>
<feature type="region of interest" description="Disordered" evidence="1">
    <location>
        <begin position="347"/>
        <end position="369"/>
    </location>
</feature>
<dbReference type="Pfam" id="PF06209">
    <property type="entry name" value="COBRA1"/>
    <property type="match status" value="2"/>
</dbReference>
<dbReference type="Proteomes" id="UP000281553">
    <property type="component" value="Unassembled WGS sequence"/>
</dbReference>
<reference evidence="2 3" key="1">
    <citation type="submission" date="2018-11" db="EMBL/GenBank/DDBJ databases">
        <authorList>
            <consortium name="Pathogen Informatics"/>
        </authorList>
    </citation>
    <scope>NUCLEOTIDE SEQUENCE [LARGE SCALE GENOMIC DNA]</scope>
</reference>
<dbReference type="AlphaFoldDB" id="A0A3P7P558"/>
<sequence>MSDNINMEACLPSTHKLFGACSKQPHSQQATDRPTRGELIQAINNLKFKLHSVAESQPIVLVAKPGQKLIGSKDLVYTRAMDEKEEPSKSFVFPVMKKAIGELFANGTVTKEDLERFQQNYWEQMVPNFSQALKLLDIHDVSRHSVLWSINDRLLEAVKAKIQAKANENGDERKLQKLWQKLIRTGMAYIQHPYMRSAIMMVLGKMNTIKSRYVSLIVENEHLYKDAPLPVLRHIWMSHEKKFNEEVKNVLQTYQNSWFESLLDALYASVTSNLSSNSDTLPLLYWPPRRRRRDNSLLKIVEMIGESQALYEKTLDFLREECLRLQMAVERSNSLRKLSTTLPDICLPPPPKRARESSTSSKKIKKEESSVPDLEIKSLPPVPFISPALLPNPQSMAATALCTVRFDLIMSFNEARQDQMCISDPIHHFVWCMDACIRNKKIDRRHVCELAYHLTRHRRRASVRPGLESEVGLDQDTSADWAPDTDEKVPPKKKSGDISSRLPKHQRAGDKRAPAYPPDLQLKHYGKSILRI</sequence>
<evidence type="ECO:0000313" key="2">
    <source>
        <dbReference type="EMBL" id="VDN13186.1"/>
    </source>
</evidence>
<dbReference type="GO" id="GO:0045892">
    <property type="term" value="P:negative regulation of DNA-templated transcription"/>
    <property type="evidence" value="ECO:0007669"/>
    <property type="project" value="InterPro"/>
</dbReference>
<evidence type="ECO:0000256" key="1">
    <source>
        <dbReference type="SAM" id="MobiDB-lite"/>
    </source>
</evidence>
<dbReference type="PANTHER" id="PTHR13503:SF3">
    <property type="entry name" value="NEGATIVE ELONGATION FACTOR B"/>
    <property type="match status" value="1"/>
</dbReference>
<dbReference type="InterPro" id="IPR010405">
    <property type="entry name" value="COBRA1"/>
</dbReference>
<dbReference type="OrthoDB" id="5548359at2759"/>
<protein>
    <submittedName>
        <fullName evidence="2">Uncharacterized protein</fullName>
    </submittedName>
</protein>
<feature type="compositionally biased region" description="Basic and acidic residues" evidence="1">
    <location>
        <begin position="485"/>
        <end position="496"/>
    </location>
</feature>
<keyword evidence="3" id="KW-1185">Reference proteome</keyword>